<evidence type="ECO:0000259" key="2">
    <source>
        <dbReference type="Pfam" id="PF00892"/>
    </source>
</evidence>
<feature type="transmembrane region" description="Helical" evidence="1">
    <location>
        <begin position="207"/>
        <end position="225"/>
    </location>
</feature>
<feature type="transmembrane region" description="Helical" evidence="1">
    <location>
        <begin position="63"/>
        <end position="82"/>
    </location>
</feature>
<dbReference type="PANTHER" id="PTHR22911">
    <property type="entry name" value="ACYL-MALONYL CONDENSING ENZYME-RELATED"/>
    <property type="match status" value="1"/>
</dbReference>
<dbReference type="RefSeq" id="WP_341690066.1">
    <property type="nucleotide sequence ID" value="NZ_JBBYHS010000004.1"/>
</dbReference>
<evidence type="ECO:0000313" key="4">
    <source>
        <dbReference type="Proteomes" id="UP001485226"/>
    </source>
</evidence>
<sequence length="256" mass="29229">MKKSYLLLHLAVFLAGFTGVFGKLITLNEGLLTLYRVLFSTVILFIIVKYLKIGRKINHAEKFYIGKIGILITVHWVFFYASIKYSNISIGVICYCLTSFFTAIFKPLIDKTKFKFIELLLSALMLVGISLIFHFDTSYQLGIILGVISSAFAALYTIYNERLVHLYDSKIINYYQMAAGSIILLIIMPLYLYFFPAETVFPNITDFVYLSLLSLFCTVGLYVLFAEVLKKIPAFTVNLTFNLEPIYAIVIAFVFF</sequence>
<feature type="transmembrane region" description="Helical" evidence="1">
    <location>
        <begin position="232"/>
        <end position="255"/>
    </location>
</feature>
<protein>
    <submittedName>
        <fullName evidence="3">DMT family transporter</fullName>
    </submittedName>
</protein>
<dbReference type="InterPro" id="IPR000620">
    <property type="entry name" value="EamA_dom"/>
</dbReference>
<evidence type="ECO:0000313" key="3">
    <source>
        <dbReference type="EMBL" id="MEL1253089.1"/>
    </source>
</evidence>
<dbReference type="EMBL" id="JBBYHS010000004">
    <property type="protein sequence ID" value="MEL1253089.1"/>
    <property type="molecule type" value="Genomic_DNA"/>
</dbReference>
<dbReference type="PANTHER" id="PTHR22911:SF79">
    <property type="entry name" value="MOBA-LIKE NTP TRANSFERASE DOMAIN-CONTAINING PROTEIN"/>
    <property type="match status" value="1"/>
</dbReference>
<comment type="caution">
    <text evidence="3">The sequence shown here is derived from an EMBL/GenBank/DDBJ whole genome shotgun (WGS) entry which is preliminary data.</text>
</comment>
<keyword evidence="1" id="KW-0812">Transmembrane</keyword>
<feature type="transmembrane region" description="Helical" evidence="1">
    <location>
        <begin position="32"/>
        <end position="51"/>
    </location>
</feature>
<feature type="domain" description="EamA" evidence="2">
    <location>
        <begin position="3"/>
        <end position="133"/>
    </location>
</feature>
<keyword evidence="4" id="KW-1185">Reference proteome</keyword>
<dbReference type="SUPFAM" id="SSF103481">
    <property type="entry name" value="Multidrug resistance efflux transporter EmrE"/>
    <property type="match status" value="1"/>
</dbReference>
<dbReference type="InterPro" id="IPR037185">
    <property type="entry name" value="EmrE-like"/>
</dbReference>
<reference evidence="3 4" key="1">
    <citation type="submission" date="2024-04" db="EMBL/GenBank/DDBJ databases">
        <title>Flavobacterium sp. DGU38 16S ribosomal RNA gene Genome sequencing and assembly.</title>
        <authorList>
            <person name="Park S."/>
        </authorList>
    </citation>
    <scope>NUCLEOTIDE SEQUENCE [LARGE SCALE GENOMIC DNA]</scope>
    <source>
        <strain evidence="3 4">DGU38</strain>
    </source>
</reference>
<accession>A0ABU9IM41</accession>
<dbReference type="Pfam" id="PF00892">
    <property type="entry name" value="EamA"/>
    <property type="match status" value="2"/>
</dbReference>
<keyword evidence="1" id="KW-1133">Transmembrane helix</keyword>
<feature type="transmembrane region" description="Helical" evidence="1">
    <location>
        <begin position="116"/>
        <end position="135"/>
    </location>
</feature>
<proteinExistence type="predicted"/>
<organism evidence="3 4">
    <name type="scientific">Flavobacterium calami</name>
    <dbReference type="NCBI Taxonomy" id="3139144"/>
    <lineage>
        <taxon>Bacteria</taxon>
        <taxon>Pseudomonadati</taxon>
        <taxon>Bacteroidota</taxon>
        <taxon>Flavobacteriia</taxon>
        <taxon>Flavobacteriales</taxon>
        <taxon>Flavobacteriaceae</taxon>
        <taxon>Flavobacterium</taxon>
    </lineage>
</organism>
<keyword evidence="1" id="KW-0472">Membrane</keyword>
<dbReference type="Proteomes" id="UP001485226">
    <property type="component" value="Unassembled WGS sequence"/>
</dbReference>
<evidence type="ECO:0000256" key="1">
    <source>
        <dbReference type="SAM" id="Phobius"/>
    </source>
</evidence>
<feature type="transmembrane region" description="Helical" evidence="1">
    <location>
        <begin position="141"/>
        <end position="159"/>
    </location>
</feature>
<gene>
    <name evidence="3" type="ORF">AAEO57_04840</name>
</gene>
<feature type="transmembrane region" description="Helical" evidence="1">
    <location>
        <begin position="88"/>
        <end position="109"/>
    </location>
</feature>
<feature type="domain" description="EamA" evidence="2">
    <location>
        <begin position="141"/>
        <end position="256"/>
    </location>
</feature>
<feature type="transmembrane region" description="Helical" evidence="1">
    <location>
        <begin position="171"/>
        <end position="195"/>
    </location>
</feature>
<name>A0ABU9IM41_9FLAO</name>